<keyword evidence="2" id="KW-0436">Ligase</keyword>
<dbReference type="EMBL" id="JBBMEU010000007">
    <property type="protein sequence ID" value="MEQ2421560.1"/>
    <property type="molecule type" value="Genomic_DNA"/>
</dbReference>
<dbReference type="InterPro" id="IPR020825">
    <property type="entry name" value="Phe-tRNA_synthase-like_B3/B4"/>
</dbReference>
<reference evidence="2 3" key="1">
    <citation type="submission" date="2024-03" db="EMBL/GenBank/DDBJ databases">
        <title>Human intestinal bacterial collection.</title>
        <authorList>
            <person name="Pauvert C."/>
            <person name="Hitch T.C.A."/>
            <person name="Clavel T."/>
        </authorList>
    </citation>
    <scope>NUCLEOTIDE SEQUENCE [LARGE SCALE GENOMIC DNA]</scope>
    <source>
        <strain evidence="2 3">CLA-AA-H81</strain>
    </source>
</reference>
<evidence type="ECO:0000313" key="2">
    <source>
        <dbReference type="EMBL" id="MEQ2421560.1"/>
    </source>
</evidence>
<accession>A0ABV1CV09</accession>
<organism evidence="2 3">
    <name type="scientific">Megasphaera intestinihominis</name>
    <dbReference type="NCBI Taxonomy" id="3133159"/>
    <lineage>
        <taxon>Bacteria</taxon>
        <taxon>Bacillati</taxon>
        <taxon>Bacillota</taxon>
        <taxon>Negativicutes</taxon>
        <taxon>Veillonellales</taxon>
        <taxon>Veillonellaceae</taxon>
        <taxon>Megasphaera</taxon>
    </lineage>
</organism>
<evidence type="ECO:0000313" key="3">
    <source>
        <dbReference type="Proteomes" id="UP001433088"/>
    </source>
</evidence>
<sequence>MKIFHIDEDVFRMLPDYYVGVVAAEGLVNRQDNPAVADRLDQAIAAFADDFQGINLKEDPHIVPYRNAFRLMGINPNKYLCSIEALAKRVQKKKALPHINPAVDLGNAISLEERLPIGAHDVGNFCDGRMEVRLAAEGDTFLPMGGGELEKPDERELVYVSGHTVKTRRWTWRQSDDGKISEDTQAILFPIDGFYGVNEKAVAEAVQKLSDAVYQAFGCMTHTGIIDRDHPTFSW</sequence>
<protein>
    <submittedName>
        <fullName evidence="2">Phenylalanine--tRNA ligase beta subunit-related protein</fullName>
    </submittedName>
</protein>
<dbReference type="InterPro" id="IPR005146">
    <property type="entry name" value="B3/B4_tRNA-bd"/>
</dbReference>
<proteinExistence type="predicted"/>
<dbReference type="Pfam" id="PF03483">
    <property type="entry name" value="B3_4"/>
    <property type="match status" value="1"/>
</dbReference>
<name>A0ABV1CV09_9FIRM</name>
<feature type="domain" description="B3/B4 tRNA-binding" evidence="1">
    <location>
        <begin position="63"/>
        <end position="218"/>
    </location>
</feature>
<keyword evidence="3" id="KW-1185">Reference proteome</keyword>
<dbReference type="PANTHER" id="PTHR39209:SF2">
    <property type="entry name" value="CYTOPLASMIC PROTEIN"/>
    <property type="match status" value="1"/>
</dbReference>
<dbReference type="SMART" id="SM00873">
    <property type="entry name" value="B3_4"/>
    <property type="match status" value="1"/>
</dbReference>
<gene>
    <name evidence="2" type="ORF">WMO23_02270</name>
</gene>
<dbReference type="RefSeq" id="WP_292108412.1">
    <property type="nucleotide sequence ID" value="NZ_JBBMEU010000007.1"/>
</dbReference>
<dbReference type="PANTHER" id="PTHR39209">
    <property type="match status" value="1"/>
</dbReference>
<comment type="caution">
    <text evidence="2">The sequence shown here is derived from an EMBL/GenBank/DDBJ whole genome shotgun (WGS) entry which is preliminary data.</text>
</comment>
<dbReference type="Proteomes" id="UP001433088">
    <property type="component" value="Unassembled WGS sequence"/>
</dbReference>
<dbReference type="SUPFAM" id="SSF56037">
    <property type="entry name" value="PheT/TilS domain"/>
    <property type="match status" value="1"/>
</dbReference>
<evidence type="ECO:0000259" key="1">
    <source>
        <dbReference type="SMART" id="SM00873"/>
    </source>
</evidence>
<dbReference type="Gene3D" id="3.50.40.10">
    <property type="entry name" value="Phenylalanyl-trna Synthetase, Chain B, domain 3"/>
    <property type="match status" value="1"/>
</dbReference>
<dbReference type="GO" id="GO:0016874">
    <property type="term" value="F:ligase activity"/>
    <property type="evidence" value="ECO:0007669"/>
    <property type="project" value="UniProtKB-KW"/>
</dbReference>